<dbReference type="AlphaFoldDB" id="A0A4Y7SYB0"/>
<protein>
    <recommendedName>
        <fullName evidence="4">Tail specific protease domain-containing protein</fullName>
    </recommendedName>
</protein>
<evidence type="ECO:0000313" key="3">
    <source>
        <dbReference type="Proteomes" id="UP000298030"/>
    </source>
</evidence>
<feature type="signal peptide" evidence="1">
    <location>
        <begin position="1"/>
        <end position="20"/>
    </location>
</feature>
<keyword evidence="3" id="KW-1185">Reference proteome</keyword>
<evidence type="ECO:0008006" key="4">
    <source>
        <dbReference type="Google" id="ProtNLM"/>
    </source>
</evidence>
<accession>A0A4Y7SYB0</accession>
<reference evidence="2 3" key="1">
    <citation type="journal article" date="2019" name="Nat. Ecol. Evol.">
        <title>Megaphylogeny resolves global patterns of mushroom evolution.</title>
        <authorList>
            <person name="Varga T."/>
            <person name="Krizsan K."/>
            <person name="Foldi C."/>
            <person name="Dima B."/>
            <person name="Sanchez-Garcia M."/>
            <person name="Sanchez-Ramirez S."/>
            <person name="Szollosi G.J."/>
            <person name="Szarkandi J.G."/>
            <person name="Papp V."/>
            <person name="Albert L."/>
            <person name="Andreopoulos W."/>
            <person name="Angelini C."/>
            <person name="Antonin V."/>
            <person name="Barry K.W."/>
            <person name="Bougher N.L."/>
            <person name="Buchanan P."/>
            <person name="Buyck B."/>
            <person name="Bense V."/>
            <person name="Catcheside P."/>
            <person name="Chovatia M."/>
            <person name="Cooper J."/>
            <person name="Damon W."/>
            <person name="Desjardin D."/>
            <person name="Finy P."/>
            <person name="Geml J."/>
            <person name="Haridas S."/>
            <person name="Hughes K."/>
            <person name="Justo A."/>
            <person name="Karasinski D."/>
            <person name="Kautmanova I."/>
            <person name="Kiss B."/>
            <person name="Kocsube S."/>
            <person name="Kotiranta H."/>
            <person name="LaButti K.M."/>
            <person name="Lechner B.E."/>
            <person name="Liimatainen K."/>
            <person name="Lipzen A."/>
            <person name="Lukacs Z."/>
            <person name="Mihaltcheva S."/>
            <person name="Morgado L.N."/>
            <person name="Niskanen T."/>
            <person name="Noordeloos M.E."/>
            <person name="Ohm R.A."/>
            <person name="Ortiz-Santana B."/>
            <person name="Ovrebo C."/>
            <person name="Racz N."/>
            <person name="Riley R."/>
            <person name="Savchenko A."/>
            <person name="Shiryaev A."/>
            <person name="Soop K."/>
            <person name="Spirin V."/>
            <person name="Szebenyi C."/>
            <person name="Tomsovsky M."/>
            <person name="Tulloss R.E."/>
            <person name="Uehling J."/>
            <person name="Grigoriev I.V."/>
            <person name="Vagvolgyi C."/>
            <person name="Papp T."/>
            <person name="Martin F.M."/>
            <person name="Miettinen O."/>
            <person name="Hibbett D.S."/>
            <person name="Nagy L.G."/>
        </authorList>
    </citation>
    <scope>NUCLEOTIDE SEQUENCE [LARGE SCALE GENOMIC DNA]</scope>
    <source>
        <strain evidence="2 3">FP101781</strain>
    </source>
</reference>
<feature type="chain" id="PRO_5021420924" description="Tail specific protease domain-containing protein" evidence="1">
    <location>
        <begin position="21"/>
        <end position="656"/>
    </location>
</feature>
<dbReference type="InterPro" id="IPR052766">
    <property type="entry name" value="S41A_metabolite_peptidase"/>
</dbReference>
<sequence>MKFLPSLLGLWLTAFQVVRSAPATDDPCAKISGKAYALPRDVQACYRSFPFNETIRQNVLTVVSRVFDFYTFEDYYDKLPDPFHGSTVDIRATIDRINKTEYAHDYHFMKDVYEFTLRMNDGHTRFMTSCYTAYQNLIPAPLISLYDFKKQEHGVFIAPNSVELIELLGEGYYGYYDSINFDWRRLAGAEVLAIEGVDPYDYVTRVADWQSGNYLDQNIRINSVFTSYRIVNGGYSQRFGDLAGPVDVSAADLTFKIKFPNAPEPEDVVIPYYSNLIGLAFKDGASFWAVNCAADRYTNGIDLKAAFARNGSENRRERKQPVASIQDVDLSRMNAVALPDPYLPSAPTVPGTTEVIKSYVLPGNKTGVMYVSSFAGDYYAFQVGVAASLFSFYQAGVKNLLIDVSNNGGGYVCLGHFLHGWLAGLGDKGYAGFDSTNRANPLAQKIIKGGIDLKLDSSWLFYSANNWAFTNGTRMYPWYDYMDPTINNTVNGKEDKTSQRLHDICDLSYIIEIPTKPQFDPKNIAIVSNGLCSSTCALFATAMSDWHKAKIAVFGGKPGSEMEYRAMAGNQVMDFPDLDTEIKTTNMKGDPLAPPDLIVKANMRHNWRTAYASSDSSEPLAYVSARASHRFPYTRDTYNNPQNLWSFAASELFDDA</sequence>
<dbReference type="STRING" id="71717.A0A4Y7SYB0"/>
<dbReference type="EMBL" id="QPFP01000045">
    <property type="protein sequence ID" value="TEB26845.1"/>
    <property type="molecule type" value="Genomic_DNA"/>
</dbReference>
<dbReference type="InterPro" id="IPR029045">
    <property type="entry name" value="ClpP/crotonase-like_dom_sf"/>
</dbReference>
<proteinExistence type="predicted"/>
<dbReference type="OrthoDB" id="27214at2759"/>
<name>A0A4Y7SYB0_COPMI</name>
<organism evidence="2 3">
    <name type="scientific">Coprinellus micaceus</name>
    <name type="common">Glistening ink-cap mushroom</name>
    <name type="synonym">Coprinus micaceus</name>
    <dbReference type="NCBI Taxonomy" id="71717"/>
    <lineage>
        <taxon>Eukaryota</taxon>
        <taxon>Fungi</taxon>
        <taxon>Dikarya</taxon>
        <taxon>Basidiomycota</taxon>
        <taxon>Agaricomycotina</taxon>
        <taxon>Agaricomycetes</taxon>
        <taxon>Agaricomycetidae</taxon>
        <taxon>Agaricales</taxon>
        <taxon>Agaricineae</taxon>
        <taxon>Psathyrellaceae</taxon>
        <taxon>Coprinellus</taxon>
    </lineage>
</organism>
<evidence type="ECO:0000313" key="2">
    <source>
        <dbReference type="EMBL" id="TEB26845.1"/>
    </source>
</evidence>
<comment type="caution">
    <text evidence="2">The sequence shown here is derived from an EMBL/GenBank/DDBJ whole genome shotgun (WGS) entry which is preliminary data.</text>
</comment>
<evidence type="ECO:0000256" key="1">
    <source>
        <dbReference type="SAM" id="SignalP"/>
    </source>
</evidence>
<dbReference type="SUPFAM" id="SSF52096">
    <property type="entry name" value="ClpP/crotonase"/>
    <property type="match status" value="1"/>
</dbReference>
<dbReference type="PANTHER" id="PTHR37049">
    <property type="entry name" value="PEPTIDASE S41 FAMILY PROTEIN"/>
    <property type="match status" value="1"/>
</dbReference>
<dbReference type="PANTHER" id="PTHR37049:SF4">
    <property type="entry name" value="RHODANESE DOMAIN-CONTAINING PROTEIN"/>
    <property type="match status" value="1"/>
</dbReference>
<gene>
    <name evidence="2" type="ORF">FA13DRAFT_1816659</name>
</gene>
<dbReference type="Proteomes" id="UP000298030">
    <property type="component" value="Unassembled WGS sequence"/>
</dbReference>
<keyword evidence="1" id="KW-0732">Signal</keyword>
<dbReference type="Gene3D" id="3.90.226.10">
    <property type="entry name" value="2-enoyl-CoA Hydratase, Chain A, domain 1"/>
    <property type="match status" value="1"/>
</dbReference>